<reference evidence="3 4" key="1">
    <citation type="submission" date="2022-11" db="EMBL/GenBank/DDBJ databases">
        <title>Whole genome sequence of Eschrichtius robustus ER-17-0199.</title>
        <authorList>
            <person name="Bruniche-Olsen A."/>
            <person name="Black A.N."/>
            <person name="Fields C.J."/>
            <person name="Walden K."/>
            <person name="Dewoody J.A."/>
        </authorList>
    </citation>
    <scope>NUCLEOTIDE SEQUENCE [LARGE SCALE GENOMIC DNA]</scope>
    <source>
        <strain evidence="3">ER-17-0199</strain>
        <tissue evidence="3">Blubber</tissue>
    </source>
</reference>
<feature type="region of interest" description="Disordered" evidence="1">
    <location>
        <begin position="1064"/>
        <end position="1088"/>
    </location>
</feature>
<feature type="compositionally biased region" description="Low complexity" evidence="1">
    <location>
        <begin position="529"/>
        <end position="547"/>
    </location>
</feature>
<feature type="region of interest" description="Disordered" evidence="1">
    <location>
        <begin position="835"/>
        <end position="859"/>
    </location>
</feature>
<feature type="domain" description="KATNIP" evidence="2">
    <location>
        <begin position="1719"/>
        <end position="1767"/>
    </location>
</feature>
<feature type="region of interest" description="Disordered" evidence="1">
    <location>
        <begin position="90"/>
        <end position="176"/>
    </location>
</feature>
<sequence length="1829" mass="200903">MLSWKELRILPRPSVPQPTGCPEGGGRSALLTAKGYTKDMVTDFDEKHDEYLILLQQRNRILKHLRAKDPMQLRLEHLEHGFSVYVNGANSEQKTSPRKAVHSSFSRSASHAEGTHDCGRKTLFREAEETLRRNSRTAPSKVQRRGWHQKSVQIRTEAGPRLHIEPPLDYSEDCEPRGGVTVKAEAASGDRPQELRKSLELSVNLQRKEEDGSSDEYDSIEEDVLSEPEPEDQVLLGRPRDDSPLPTGDSVQKDVSEDQGTEGRPPQGPDTLVVLEFNPASKSNKKERNLSAKRKDNAEVFIPSKPEPNLSPQSLTVFPDQERACSISNSSCLLTRCQPLYASCCTVLLYFSRSVMRINPPSRGAQASAETAPPREQGELPLESKGSDLVCNEETQSTQPGSEDVIQEDTGTVYTRFWEAVGPGSRRERPLSATRKLARKAEDREEDASAVLRAIQVENEALQRAILSRKAEPPASPPQTVCTSISEECKVDGFILTSDHVIPSFQGTERPPAESWTCLLKEETPERPSITTATSTATSAQEQSRAAGGARAVSGAIDRIGLLGSRQQQKVLKVLQAIESDSAQLSQVVSPTEEQVLDPEDKSGPKAEEIKDAIYVTMEILSNWGSASWVGLTEVEFFDRNNTKLYVSPCDVAVRNSDTPGELGHLVSKNLAGKKDPSLWTCPFHPPLQLFFVIRNTRQLRDFDLTNIKVWNYCTADGDLDIGAKNVKLYVNKKLIFDGNLDKGGDEAPQSILVGLQTERMENSVAAHSEESKGARQRSSTDGDEERGVSYSQPAAAAADVKVSSQGNLFGGRMNSPDCMKDNLSKLEEECSFLAAPSSPGGMPSVPPHSSPAECPPPLDQELSLIQQLENLMGRKVSEPPGKTPSWLQPSPAGKGRKQGGPKSKPLWLSPEKPLDWRGRLPSEDIIREGPGETEAGDKGPRREQGRASSWNVIASERAQRAIPRVCGDDFDIFNQPSHREHPASGRRGLRKDALGNSHGDGQPDGREDAWSTRTPLRPQWHSEQEHTLRESWNSLTVFDHSHRGRISNVEFQGDILDEFLQQQKSSRHSDQPHPWKEEKPEPMKGQDHGSLEIDDGGDFKIPVLPYGQHLVVDIKSTWGDRHYVGLNGIEIFSSKGEPVRIANIQADPPDINILPAYGKDPRVVTNLIDGVNRTQDDMHVWLAPFTPGKSHSISIDFLQPCQVALIRIWNYNKSRIHSFRGVKDITMLLDTQCIFKGEIAKASGTLTGAPEHFGDTILFTTDEDILEAIFCSDETFDLDVESPCSLQCEQALRRPSTADGQWEERPYTQAGSWADDRTPEPELPPSPTVPEVTTPEPGIYHGICEYPLWGQCQGKEDLHGSGAFSISGMVPTATLSLGSETFSLFVNSIQAIENPGKAVSKTGPEPVHFAPVFTTTAFVPATGLQLNFTASWGDLHYLGLTGLEVVGKDGQALPINLHQISASPRDLNDLPEHTNNSRTLDNLFLELTSRLIDGANITMEDEHMWLIPFSPGLDHVVTIHFDRAESIAGLRFWNYNKSPEDTYRGAKVVHVSLDGLCVSPPEGFLIRKGPGNCHFDFAQEILFVDYLQPCPLPPPAQRLDTKSLERASMDYEAPLMPCGCILPPPPASHPRHWLYAQSPGRGRGPCGPLTGPENMSNLAVTPLAARSSRWRLCPPGAPALASPEPRHQPDGGWRPQEWPTVRGAEHSALGYESLEAPTDIAAFPDSVNSLEGVCGDVRTPDKLIDQVNDTNDGRHMWLAPILPGLVGSGGSQPWGGWGGFLSLVSVTHLSSRLTSNKSKCPGTARKARVFADTSDGLAVPGQSSFPLL</sequence>
<proteinExistence type="predicted"/>
<feature type="domain" description="KATNIP" evidence="2">
    <location>
        <begin position="1115"/>
        <end position="1265"/>
    </location>
</feature>
<feature type="region of interest" description="Disordered" evidence="1">
    <location>
        <begin position="1311"/>
        <end position="1336"/>
    </location>
</feature>
<feature type="compositionally biased region" description="Basic and acidic residues" evidence="1">
    <location>
        <begin position="284"/>
        <end position="298"/>
    </location>
</feature>
<feature type="compositionally biased region" description="Basic and acidic residues" evidence="1">
    <location>
        <begin position="1002"/>
        <end position="1011"/>
    </location>
</feature>
<feature type="compositionally biased region" description="Basic and acidic residues" evidence="1">
    <location>
        <begin position="913"/>
        <end position="946"/>
    </location>
</feature>
<dbReference type="PANTHER" id="PTHR21534:SF0">
    <property type="entry name" value="KATANIN-INTERACTING PROTEIN"/>
    <property type="match status" value="1"/>
</dbReference>
<feature type="region of interest" description="Disordered" evidence="1">
    <location>
        <begin position="202"/>
        <end position="314"/>
    </location>
</feature>
<keyword evidence="4" id="KW-1185">Reference proteome</keyword>
<evidence type="ECO:0000313" key="4">
    <source>
        <dbReference type="Proteomes" id="UP001159641"/>
    </source>
</evidence>
<feature type="region of interest" description="Disordered" evidence="1">
    <location>
        <begin position="876"/>
        <end position="956"/>
    </location>
</feature>
<feature type="region of interest" description="Disordered" evidence="1">
    <location>
        <begin position="523"/>
        <end position="547"/>
    </location>
</feature>
<comment type="caution">
    <text evidence="3">The sequence shown here is derived from an EMBL/GenBank/DDBJ whole genome shotgun (WGS) entry which is preliminary data.</text>
</comment>
<feature type="compositionally biased region" description="Pro residues" evidence="1">
    <location>
        <begin position="845"/>
        <end position="859"/>
    </location>
</feature>
<evidence type="ECO:0000256" key="1">
    <source>
        <dbReference type="SAM" id="MobiDB-lite"/>
    </source>
</evidence>
<feature type="domain" description="KATNIP" evidence="2">
    <location>
        <begin position="1427"/>
        <end position="1623"/>
    </location>
</feature>
<dbReference type="Proteomes" id="UP001159641">
    <property type="component" value="Unassembled WGS sequence"/>
</dbReference>
<evidence type="ECO:0000259" key="2">
    <source>
        <dbReference type="Pfam" id="PF14652"/>
    </source>
</evidence>
<feature type="compositionally biased region" description="Basic and acidic residues" evidence="1">
    <location>
        <begin position="113"/>
        <end position="132"/>
    </location>
</feature>
<name>A0AB34I580_ESCRO</name>
<dbReference type="Pfam" id="PF14652">
    <property type="entry name" value="DUF4457"/>
    <property type="match status" value="4"/>
</dbReference>
<feature type="domain" description="KATNIP" evidence="2">
    <location>
        <begin position="618"/>
        <end position="741"/>
    </location>
</feature>
<dbReference type="InterPro" id="IPR026704">
    <property type="entry name" value="KATNIP"/>
</dbReference>
<evidence type="ECO:0000313" key="3">
    <source>
        <dbReference type="EMBL" id="KAJ8798639.1"/>
    </source>
</evidence>
<dbReference type="PANTHER" id="PTHR21534">
    <property type="entry name" value="KATANIN-INTERACTING PROTEIN"/>
    <property type="match status" value="1"/>
</dbReference>
<dbReference type="InterPro" id="IPR027859">
    <property type="entry name" value="KATNIP_dom"/>
</dbReference>
<feature type="region of interest" description="Disordered" evidence="1">
    <location>
        <begin position="761"/>
        <end position="798"/>
    </location>
</feature>
<accession>A0AB34I580</accession>
<dbReference type="EMBL" id="JAIQCJ010000020">
    <property type="protein sequence ID" value="KAJ8798639.1"/>
    <property type="molecule type" value="Genomic_DNA"/>
</dbReference>
<feature type="compositionally biased region" description="Basic and acidic residues" evidence="1">
    <location>
        <begin position="1068"/>
        <end position="1088"/>
    </location>
</feature>
<feature type="region of interest" description="Disordered" evidence="1">
    <location>
        <begin position="974"/>
        <end position="1026"/>
    </location>
</feature>
<feature type="compositionally biased region" description="Acidic residues" evidence="1">
    <location>
        <begin position="212"/>
        <end position="232"/>
    </location>
</feature>
<feature type="region of interest" description="Disordered" evidence="1">
    <location>
        <begin position="362"/>
        <end position="387"/>
    </location>
</feature>
<protein>
    <recommendedName>
        <fullName evidence="2">KATNIP domain-containing protein</fullName>
    </recommendedName>
</protein>
<gene>
    <name evidence="3" type="ORF">J1605_016442</name>
</gene>
<organism evidence="3 4">
    <name type="scientific">Eschrichtius robustus</name>
    <name type="common">California gray whale</name>
    <name type="synonym">Eschrichtius gibbosus</name>
    <dbReference type="NCBI Taxonomy" id="9764"/>
    <lineage>
        <taxon>Eukaryota</taxon>
        <taxon>Metazoa</taxon>
        <taxon>Chordata</taxon>
        <taxon>Craniata</taxon>
        <taxon>Vertebrata</taxon>
        <taxon>Euteleostomi</taxon>
        <taxon>Mammalia</taxon>
        <taxon>Eutheria</taxon>
        <taxon>Laurasiatheria</taxon>
        <taxon>Artiodactyla</taxon>
        <taxon>Whippomorpha</taxon>
        <taxon>Cetacea</taxon>
        <taxon>Mysticeti</taxon>
        <taxon>Eschrichtiidae</taxon>
        <taxon>Eschrichtius</taxon>
    </lineage>
</organism>